<dbReference type="SUPFAM" id="SSF54373">
    <property type="entry name" value="FAD-linked reductases, C-terminal domain"/>
    <property type="match status" value="1"/>
</dbReference>
<evidence type="ECO:0000259" key="5">
    <source>
        <dbReference type="Pfam" id="PF01494"/>
    </source>
</evidence>
<keyword evidence="2" id="KW-0274">FAD</keyword>
<evidence type="ECO:0000256" key="4">
    <source>
        <dbReference type="SAM" id="Phobius"/>
    </source>
</evidence>
<dbReference type="InterPro" id="IPR036188">
    <property type="entry name" value="FAD/NAD-bd_sf"/>
</dbReference>
<dbReference type="InterPro" id="IPR002938">
    <property type="entry name" value="FAD-bd"/>
</dbReference>
<comment type="caution">
    <text evidence="6">The sequence shown here is derived from an EMBL/GenBank/DDBJ whole genome shotgun (WGS) entry which is preliminary data.</text>
</comment>
<organism evidence="6 7">
    <name type="scientific">Zasmidium cellare</name>
    <name type="common">Wine cellar mold</name>
    <name type="synonym">Racodium cellare</name>
    <dbReference type="NCBI Taxonomy" id="395010"/>
    <lineage>
        <taxon>Eukaryota</taxon>
        <taxon>Fungi</taxon>
        <taxon>Dikarya</taxon>
        <taxon>Ascomycota</taxon>
        <taxon>Pezizomycotina</taxon>
        <taxon>Dothideomycetes</taxon>
        <taxon>Dothideomycetidae</taxon>
        <taxon>Mycosphaerellales</taxon>
        <taxon>Mycosphaerellaceae</taxon>
        <taxon>Zasmidium</taxon>
    </lineage>
</organism>
<sequence>MPQKDPFTVAIIGGGLCGLSLAIALKTRRIPFKIYEARTSFTEIGAGINVGPNGIKALRAINPSLGEKVYQLATRNPEPYQDVWMYFKYGGKERDGEGIFTLMASPSGTTTMHRQEFLAALAGEIGVGNARFEKKLVGYEQRDGEVVMSFADGSVETAGLMVGCDGIHSRVRTIMFGEGNPISKAHFNHDGAYRAVIPIEKAVEAVGESARYVQCHLGPNGYFIMYPVNGGTTVNCGAWIRREGPWEREEWLVPDQGEQFQEDMKDWGERVHRVMKYFDPNPIFWAQHQHAKQPDSFQQGRVILIGDGAHSMPPHNGAGASQAAEDAYILSEVLISLLGKNREPSDGDIKRALTAFEDVRRPRVDRAQRQSVNTGPEWYGLTERKLKGPELEEVIQSMHLRFDWLWSIDIEAEAQKAKDRMNELTSKL</sequence>
<dbReference type="SUPFAM" id="SSF51905">
    <property type="entry name" value="FAD/NAD(P)-binding domain"/>
    <property type="match status" value="1"/>
</dbReference>
<dbReference type="Gene3D" id="3.50.50.60">
    <property type="entry name" value="FAD/NAD(P)-binding domain"/>
    <property type="match status" value="1"/>
</dbReference>
<evidence type="ECO:0000313" key="7">
    <source>
        <dbReference type="Proteomes" id="UP001305779"/>
    </source>
</evidence>
<gene>
    <name evidence="6" type="ORF">PRZ48_014392</name>
</gene>
<keyword evidence="7" id="KW-1185">Reference proteome</keyword>
<name>A0ABR0DY50_ZASCE</name>
<dbReference type="PANTHER" id="PTHR46720">
    <property type="entry name" value="HYDROXYLASE, PUTATIVE (AFU_ORTHOLOGUE AFUA_3G01460)-RELATED"/>
    <property type="match status" value="1"/>
</dbReference>
<dbReference type="Pfam" id="PF01494">
    <property type="entry name" value="FAD_binding_3"/>
    <property type="match status" value="1"/>
</dbReference>
<evidence type="ECO:0000256" key="3">
    <source>
        <dbReference type="ARBA" id="ARBA00023002"/>
    </source>
</evidence>
<dbReference type="PANTHER" id="PTHR46720:SF3">
    <property type="entry name" value="FAD-BINDING DOMAIN-CONTAINING PROTEIN-RELATED"/>
    <property type="match status" value="1"/>
</dbReference>
<dbReference type="InterPro" id="IPR051104">
    <property type="entry name" value="FAD_monoxygenase"/>
</dbReference>
<dbReference type="Proteomes" id="UP001305779">
    <property type="component" value="Unassembled WGS sequence"/>
</dbReference>
<dbReference type="EMBL" id="JAXOVC010000014">
    <property type="protein sequence ID" value="KAK4494094.1"/>
    <property type="molecule type" value="Genomic_DNA"/>
</dbReference>
<feature type="transmembrane region" description="Helical" evidence="4">
    <location>
        <begin position="6"/>
        <end position="25"/>
    </location>
</feature>
<evidence type="ECO:0000256" key="2">
    <source>
        <dbReference type="ARBA" id="ARBA00022827"/>
    </source>
</evidence>
<evidence type="ECO:0000256" key="1">
    <source>
        <dbReference type="ARBA" id="ARBA00022630"/>
    </source>
</evidence>
<proteinExistence type="predicted"/>
<keyword evidence="4" id="KW-0812">Transmembrane</keyword>
<keyword evidence="4" id="KW-0472">Membrane</keyword>
<protein>
    <recommendedName>
        <fullName evidence="5">FAD-binding domain-containing protein</fullName>
    </recommendedName>
</protein>
<keyword evidence="3" id="KW-0560">Oxidoreductase</keyword>
<reference evidence="6 7" key="1">
    <citation type="journal article" date="2023" name="G3 (Bethesda)">
        <title>A chromosome-level genome assembly of Zasmidium syzygii isolated from banana leaves.</title>
        <authorList>
            <person name="van Westerhoven A.C."/>
            <person name="Mehrabi R."/>
            <person name="Talebi R."/>
            <person name="Steentjes M.B.F."/>
            <person name="Corcolon B."/>
            <person name="Chong P.A."/>
            <person name="Kema G.H.J."/>
            <person name="Seidl M.F."/>
        </authorList>
    </citation>
    <scope>NUCLEOTIDE SEQUENCE [LARGE SCALE GENOMIC DNA]</scope>
    <source>
        <strain evidence="6 7">P124</strain>
    </source>
</reference>
<evidence type="ECO:0000313" key="6">
    <source>
        <dbReference type="EMBL" id="KAK4494094.1"/>
    </source>
</evidence>
<accession>A0ABR0DY50</accession>
<keyword evidence="1" id="KW-0285">Flavoprotein</keyword>
<feature type="domain" description="FAD-binding" evidence="5">
    <location>
        <begin position="8"/>
        <end position="343"/>
    </location>
</feature>
<keyword evidence="4" id="KW-1133">Transmembrane helix</keyword>
<dbReference type="PRINTS" id="PR00420">
    <property type="entry name" value="RNGMNOXGNASE"/>
</dbReference>